<dbReference type="EMBL" id="JAIQDJ010000007">
    <property type="protein sequence ID" value="MBZ4186850.1"/>
    <property type="molecule type" value="Genomic_DNA"/>
</dbReference>
<reference evidence="2" key="1">
    <citation type="submission" date="2021-09" db="EMBL/GenBank/DDBJ databases">
        <authorList>
            <person name="Wu T."/>
            <person name="Guo S.Z."/>
        </authorList>
    </citation>
    <scope>NUCLEOTIDE SEQUENCE</scope>
    <source>
        <strain evidence="2">RSS-23</strain>
    </source>
</reference>
<name>A0ABS7TGA2_9GAMM</name>
<proteinExistence type="predicted"/>
<dbReference type="Proteomes" id="UP001430290">
    <property type="component" value="Unassembled WGS sequence"/>
</dbReference>
<accession>A0ABS7TGA2</accession>
<evidence type="ECO:0000259" key="1">
    <source>
        <dbReference type="Pfam" id="PF25559"/>
    </source>
</evidence>
<sequence length="157" mass="17858">MIRVSDHPTAIALATQIVANARRRVWIRSLDMESWLFDHADLLTALRDFATAGRDGQVLILLHDATAPQAAHAKLLELAQRLPSVFQFREVNDPVYREDRSAMLANDTGGYYTRTLGERAEGIACLDGRGRVRQLQQRFEEIWERSRPIAEYRALGI</sequence>
<evidence type="ECO:0000313" key="2">
    <source>
        <dbReference type="EMBL" id="MBZ4186850.1"/>
    </source>
</evidence>
<gene>
    <name evidence="2" type="ORF">K7B09_11020</name>
</gene>
<feature type="domain" description="DUF7931" evidence="1">
    <location>
        <begin position="9"/>
        <end position="155"/>
    </location>
</feature>
<organism evidence="2 3">
    <name type="scientific">Thermomonas beijingensis</name>
    <dbReference type="NCBI Taxonomy" id="2872701"/>
    <lineage>
        <taxon>Bacteria</taxon>
        <taxon>Pseudomonadati</taxon>
        <taxon>Pseudomonadota</taxon>
        <taxon>Gammaproteobacteria</taxon>
        <taxon>Lysobacterales</taxon>
        <taxon>Lysobacteraceae</taxon>
        <taxon>Thermomonas</taxon>
    </lineage>
</organism>
<dbReference type="InterPro" id="IPR057691">
    <property type="entry name" value="DUF7931"/>
</dbReference>
<protein>
    <recommendedName>
        <fullName evidence="1">DUF7931 domain-containing protein</fullName>
    </recommendedName>
</protein>
<dbReference type="SUPFAM" id="SSF56024">
    <property type="entry name" value="Phospholipase D/nuclease"/>
    <property type="match status" value="1"/>
</dbReference>
<evidence type="ECO:0000313" key="3">
    <source>
        <dbReference type="Proteomes" id="UP001430290"/>
    </source>
</evidence>
<comment type="caution">
    <text evidence="2">The sequence shown here is derived from an EMBL/GenBank/DDBJ whole genome shotgun (WGS) entry which is preliminary data.</text>
</comment>
<dbReference type="Pfam" id="PF25559">
    <property type="entry name" value="DUF7931"/>
    <property type="match status" value="1"/>
</dbReference>
<keyword evidence="3" id="KW-1185">Reference proteome</keyword>